<accession>A0ABR1EUE8</accession>
<dbReference type="PROSITE" id="PS50262">
    <property type="entry name" value="G_PROTEIN_RECEP_F1_2"/>
    <property type="match status" value="1"/>
</dbReference>
<proteinExistence type="predicted"/>
<keyword evidence="8" id="KW-1185">Reference proteome</keyword>
<protein>
    <recommendedName>
        <fullName evidence="6">G-protein coupled receptors family 1 profile domain-containing protein</fullName>
    </recommendedName>
</protein>
<feature type="transmembrane region" description="Helical" evidence="5">
    <location>
        <begin position="346"/>
        <end position="368"/>
    </location>
</feature>
<comment type="subcellular location">
    <subcellularLocation>
        <location evidence="1">Membrane</location>
    </subcellularLocation>
</comment>
<dbReference type="Proteomes" id="UP001303046">
    <property type="component" value="Unassembled WGS sequence"/>
</dbReference>
<evidence type="ECO:0000256" key="5">
    <source>
        <dbReference type="SAM" id="Phobius"/>
    </source>
</evidence>
<sequence>MSYKSYARMDQPSCIYDRSCRIVSIPSQVPMHWAIPLYGYVMPVIVMLTLATNSFIVIVLSHKYLRTPTNYVLLAMAVSELLTGLCVMPWFMYYFTLSGFEADIKYGLSSFWCNAAPYMAAVLPSIFHTTAIWLTVYLAIQRYIYICVPTLVRRFCTIHRSKQVIFIICIAAVFMYIPDVLAFENESLDVMDYRKNVTRRMCYRRQTWLLRAIGLDVFYNLTFCAQTVFVHLIPCAMLVVFTWKLIRAIQLADKRHASLLSKSARRRFSEPPPSTDSLTHEKNFPKLLKTQESVTEPKRAQGLKQNTRMLIVVIVLFLVTEIPAALIFIIHVLSVSLKSYVINYQLLNVLLIVRNVLIVISYPFRFAIYCGMSQQFRDVVRQMFTGKLLPRIVHDKDNSTTIALVHTTIDKESDERRNSSAILCSNGLMSTSLSAFPIRNMIKISEKGIQCGSSALETPIPAVDSCTREFCLCDNNDAAERRHQKLTSKYELCDRSTQCNIRMDSFTPERKTSIIRTDLGEKTIICEAMFSRIV</sequence>
<feature type="transmembrane region" description="Helical" evidence="5">
    <location>
        <begin position="72"/>
        <end position="95"/>
    </location>
</feature>
<evidence type="ECO:0000256" key="1">
    <source>
        <dbReference type="ARBA" id="ARBA00004370"/>
    </source>
</evidence>
<keyword evidence="3 5" id="KW-1133">Transmembrane helix</keyword>
<feature type="transmembrane region" description="Helical" evidence="5">
    <location>
        <begin position="217"/>
        <end position="246"/>
    </location>
</feature>
<evidence type="ECO:0000256" key="2">
    <source>
        <dbReference type="ARBA" id="ARBA00022692"/>
    </source>
</evidence>
<dbReference type="InterPro" id="IPR000276">
    <property type="entry name" value="GPCR_Rhodpsn"/>
</dbReference>
<name>A0ABR1EUE8_NECAM</name>
<feature type="transmembrane region" description="Helical" evidence="5">
    <location>
        <begin position="309"/>
        <end position="334"/>
    </location>
</feature>
<keyword evidence="2 5" id="KW-0812">Transmembrane</keyword>
<evidence type="ECO:0000259" key="6">
    <source>
        <dbReference type="PROSITE" id="PS50262"/>
    </source>
</evidence>
<dbReference type="InterPro" id="IPR053071">
    <property type="entry name" value="GPCR1-related_rcpt"/>
</dbReference>
<evidence type="ECO:0000313" key="7">
    <source>
        <dbReference type="EMBL" id="KAK6766259.1"/>
    </source>
</evidence>
<dbReference type="InterPro" id="IPR017452">
    <property type="entry name" value="GPCR_Rhodpsn_7TM"/>
</dbReference>
<evidence type="ECO:0000256" key="3">
    <source>
        <dbReference type="ARBA" id="ARBA00022989"/>
    </source>
</evidence>
<dbReference type="Gene3D" id="1.20.1070.10">
    <property type="entry name" value="Rhodopsin 7-helix transmembrane proteins"/>
    <property type="match status" value="1"/>
</dbReference>
<dbReference type="PANTHER" id="PTHR47023">
    <property type="entry name" value="SEX PEPTIDE RECEPTOR"/>
    <property type="match status" value="1"/>
</dbReference>
<feature type="transmembrane region" description="Helical" evidence="5">
    <location>
        <begin position="115"/>
        <end position="140"/>
    </location>
</feature>
<organism evidence="7 8">
    <name type="scientific">Necator americanus</name>
    <name type="common">Human hookworm</name>
    <dbReference type="NCBI Taxonomy" id="51031"/>
    <lineage>
        <taxon>Eukaryota</taxon>
        <taxon>Metazoa</taxon>
        <taxon>Ecdysozoa</taxon>
        <taxon>Nematoda</taxon>
        <taxon>Chromadorea</taxon>
        <taxon>Rhabditida</taxon>
        <taxon>Rhabditina</taxon>
        <taxon>Rhabditomorpha</taxon>
        <taxon>Strongyloidea</taxon>
        <taxon>Ancylostomatidae</taxon>
        <taxon>Bunostominae</taxon>
        <taxon>Necator</taxon>
    </lineage>
</organism>
<dbReference type="EMBL" id="JAVFWL010000006">
    <property type="protein sequence ID" value="KAK6766259.1"/>
    <property type="molecule type" value="Genomic_DNA"/>
</dbReference>
<dbReference type="PRINTS" id="PR00237">
    <property type="entry name" value="GPCRRHODOPSN"/>
</dbReference>
<feature type="transmembrane region" description="Helical" evidence="5">
    <location>
        <begin position="164"/>
        <end position="183"/>
    </location>
</feature>
<evidence type="ECO:0000313" key="8">
    <source>
        <dbReference type="Proteomes" id="UP001303046"/>
    </source>
</evidence>
<dbReference type="PANTHER" id="PTHR47023:SF1">
    <property type="entry name" value="SEX PEPTIDE RECEPTOR"/>
    <property type="match status" value="1"/>
</dbReference>
<dbReference type="SUPFAM" id="SSF81321">
    <property type="entry name" value="Family A G protein-coupled receptor-like"/>
    <property type="match status" value="1"/>
</dbReference>
<reference evidence="7 8" key="1">
    <citation type="submission" date="2023-08" db="EMBL/GenBank/DDBJ databases">
        <title>A Necator americanus chromosomal reference genome.</title>
        <authorList>
            <person name="Ilik V."/>
            <person name="Petrzelkova K.J."/>
            <person name="Pardy F."/>
            <person name="Fuh T."/>
            <person name="Niatou-Singa F.S."/>
            <person name="Gouil Q."/>
            <person name="Baker L."/>
            <person name="Ritchie M.E."/>
            <person name="Jex A.R."/>
            <person name="Gazzola D."/>
            <person name="Li H."/>
            <person name="Toshio Fujiwara R."/>
            <person name="Zhan B."/>
            <person name="Aroian R.V."/>
            <person name="Pafco B."/>
            <person name="Schwarz E.M."/>
        </authorList>
    </citation>
    <scope>NUCLEOTIDE SEQUENCE [LARGE SCALE GENOMIC DNA]</scope>
    <source>
        <strain evidence="7 8">Aroian</strain>
        <tissue evidence="7">Whole animal</tissue>
    </source>
</reference>
<comment type="caution">
    <text evidence="7">The sequence shown here is derived from an EMBL/GenBank/DDBJ whole genome shotgun (WGS) entry which is preliminary data.</text>
</comment>
<feature type="transmembrane region" description="Helical" evidence="5">
    <location>
        <begin position="37"/>
        <end position="60"/>
    </location>
</feature>
<dbReference type="CDD" id="cd14978">
    <property type="entry name" value="7tmA_FMRFamide_R-like"/>
    <property type="match status" value="1"/>
</dbReference>
<gene>
    <name evidence="7" type="primary">Necator_chrX.g26053</name>
    <name evidence="7" type="ORF">RB195_025887</name>
</gene>
<evidence type="ECO:0000256" key="4">
    <source>
        <dbReference type="ARBA" id="ARBA00023136"/>
    </source>
</evidence>
<feature type="domain" description="G-protein coupled receptors family 1 profile" evidence="6">
    <location>
        <begin position="51"/>
        <end position="369"/>
    </location>
</feature>
<dbReference type="Pfam" id="PF00001">
    <property type="entry name" value="7tm_1"/>
    <property type="match status" value="1"/>
</dbReference>
<keyword evidence="4 5" id="KW-0472">Membrane</keyword>